<evidence type="ECO:0000313" key="1">
    <source>
        <dbReference type="EMBL" id="QDT55676.1"/>
    </source>
</evidence>
<dbReference type="InParanoid" id="A0A517SHS7"/>
<keyword evidence="2" id="KW-1185">Reference proteome</keyword>
<dbReference type="EMBL" id="CP036271">
    <property type="protein sequence ID" value="QDT55676.1"/>
    <property type="molecule type" value="Genomic_DNA"/>
</dbReference>
<dbReference type="KEGG" id="ccos:Pan44_37220"/>
<dbReference type="Pfam" id="PF06245">
    <property type="entry name" value="DUF1015"/>
    <property type="match status" value="1"/>
</dbReference>
<sequence length="418" mass="46334">MVRISPVRRALVPVNSEAAARISAPNYDEFQSDREIWEMLQARPDNLLRVTMPHCHVPSLENTGVDGSPEALAHGYQQMRDLEASPLTREVNDLLWVYEITSPKRPMEPQLGLGGCGHTSQIRTEEHPEGVVIRNEGIHPDKAAGRARLLEAIHCDTGFVNLAVRDAHSSLLGGLQEVARSRNCDFAADDEGGNRHRIWLVTDPHEKAVLTSILGQESAAYVADGNHRSAAAASLGHEHFLAVFFPVSRMGLEPYNRLLKVGSIDTAELLRRLENDFQIEKRGSMNGFRPGRVHEVGVYANGEWFVLTVRPGRMDALSAVRSIDADFLQRQVIEGIFGITDARDKRITYVGGNKDAGWLKAEVDSGNYSLAMSLAPVTMDQFIAVCEQNQFMPPKSTWFDPKIRTGLVMSLLDPPNLD</sequence>
<evidence type="ECO:0008006" key="3">
    <source>
        <dbReference type="Google" id="ProtNLM"/>
    </source>
</evidence>
<evidence type="ECO:0000313" key="2">
    <source>
        <dbReference type="Proteomes" id="UP000315700"/>
    </source>
</evidence>
<accession>A0A517SHS7</accession>
<proteinExistence type="predicted"/>
<dbReference type="Proteomes" id="UP000315700">
    <property type="component" value="Chromosome"/>
</dbReference>
<dbReference type="PANTHER" id="PTHR36454">
    <property type="entry name" value="LMO2823 PROTEIN"/>
    <property type="match status" value="1"/>
</dbReference>
<organism evidence="1 2">
    <name type="scientific">Caulifigura coniformis</name>
    <dbReference type="NCBI Taxonomy" id="2527983"/>
    <lineage>
        <taxon>Bacteria</taxon>
        <taxon>Pseudomonadati</taxon>
        <taxon>Planctomycetota</taxon>
        <taxon>Planctomycetia</taxon>
        <taxon>Planctomycetales</taxon>
        <taxon>Planctomycetaceae</taxon>
        <taxon>Caulifigura</taxon>
    </lineage>
</organism>
<reference evidence="1 2" key="1">
    <citation type="submission" date="2019-02" db="EMBL/GenBank/DDBJ databases">
        <title>Deep-cultivation of Planctomycetes and their phenomic and genomic characterization uncovers novel biology.</title>
        <authorList>
            <person name="Wiegand S."/>
            <person name="Jogler M."/>
            <person name="Boedeker C."/>
            <person name="Pinto D."/>
            <person name="Vollmers J."/>
            <person name="Rivas-Marin E."/>
            <person name="Kohn T."/>
            <person name="Peeters S.H."/>
            <person name="Heuer A."/>
            <person name="Rast P."/>
            <person name="Oberbeckmann S."/>
            <person name="Bunk B."/>
            <person name="Jeske O."/>
            <person name="Meyerdierks A."/>
            <person name="Storesund J.E."/>
            <person name="Kallscheuer N."/>
            <person name="Luecker S."/>
            <person name="Lage O.M."/>
            <person name="Pohl T."/>
            <person name="Merkel B.J."/>
            <person name="Hornburger P."/>
            <person name="Mueller R.-W."/>
            <person name="Bruemmer F."/>
            <person name="Labrenz M."/>
            <person name="Spormann A.M."/>
            <person name="Op den Camp H."/>
            <person name="Overmann J."/>
            <person name="Amann R."/>
            <person name="Jetten M.S.M."/>
            <person name="Mascher T."/>
            <person name="Medema M.H."/>
            <person name="Devos D.P."/>
            <person name="Kaster A.-K."/>
            <person name="Ovreas L."/>
            <person name="Rohde M."/>
            <person name="Galperin M.Y."/>
            <person name="Jogler C."/>
        </authorList>
    </citation>
    <scope>NUCLEOTIDE SEQUENCE [LARGE SCALE GENOMIC DNA]</scope>
    <source>
        <strain evidence="1 2">Pan44</strain>
    </source>
</reference>
<dbReference type="RefSeq" id="WP_145031755.1">
    <property type="nucleotide sequence ID" value="NZ_CP036271.1"/>
</dbReference>
<dbReference type="AlphaFoldDB" id="A0A517SHS7"/>
<name>A0A517SHS7_9PLAN</name>
<dbReference type="InterPro" id="IPR008323">
    <property type="entry name" value="UCP033563"/>
</dbReference>
<protein>
    <recommendedName>
        <fullName evidence="3">DUF1015 domain-containing protein</fullName>
    </recommendedName>
</protein>
<gene>
    <name evidence="1" type="ORF">Pan44_37220</name>
</gene>
<dbReference type="PANTHER" id="PTHR36454:SF1">
    <property type="entry name" value="DUF1015 DOMAIN-CONTAINING PROTEIN"/>
    <property type="match status" value="1"/>
</dbReference>
<dbReference type="OrthoDB" id="9781616at2"/>